<accession>A0A9W7DY64</accession>
<gene>
    <name evidence="2" type="ORF">TrRE_jg10357</name>
</gene>
<sequence length="176" mass="18860">MGVYGYGGTSGRTMEEFAEWIGVKEGFREIIEGRGKDCSLEGTLRVQVAKEVKPRSPDWRCLEGMSGCTAEKGPVWKWLVPRSGPSGGVPASLPGHRHPTGSVGFRNFDPSNFHVPAFGRDGPSTSGPAGAIVLALLALLLALGAATCKEGERRRRTRVTKGRREALMNPLGVKTV</sequence>
<proteinExistence type="predicted"/>
<dbReference type="Proteomes" id="UP001165082">
    <property type="component" value="Unassembled WGS sequence"/>
</dbReference>
<protein>
    <submittedName>
        <fullName evidence="2">Uncharacterized protein</fullName>
    </submittedName>
</protein>
<dbReference type="EMBL" id="BRXZ01000993">
    <property type="protein sequence ID" value="GMH59462.1"/>
    <property type="molecule type" value="Genomic_DNA"/>
</dbReference>
<name>A0A9W7DY64_9STRA</name>
<organism evidence="2 3">
    <name type="scientific">Triparma retinervis</name>
    <dbReference type="NCBI Taxonomy" id="2557542"/>
    <lineage>
        <taxon>Eukaryota</taxon>
        <taxon>Sar</taxon>
        <taxon>Stramenopiles</taxon>
        <taxon>Ochrophyta</taxon>
        <taxon>Bolidophyceae</taxon>
        <taxon>Parmales</taxon>
        <taxon>Triparmaceae</taxon>
        <taxon>Triparma</taxon>
    </lineage>
</organism>
<comment type="caution">
    <text evidence="2">The sequence shown here is derived from an EMBL/GenBank/DDBJ whole genome shotgun (WGS) entry which is preliminary data.</text>
</comment>
<dbReference type="AlphaFoldDB" id="A0A9W7DY64"/>
<keyword evidence="1" id="KW-0472">Membrane</keyword>
<evidence type="ECO:0000313" key="2">
    <source>
        <dbReference type="EMBL" id="GMH59462.1"/>
    </source>
</evidence>
<reference evidence="2" key="1">
    <citation type="submission" date="2022-07" db="EMBL/GenBank/DDBJ databases">
        <title>Genome analysis of Parmales, a sister group of diatoms, reveals the evolutionary specialization of diatoms from phago-mixotrophs to photoautotrophs.</title>
        <authorList>
            <person name="Ban H."/>
            <person name="Sato S."/>
            <person name="Yoshikawa S."/>
            <person name="Kazumasa Y."/>
            <person name="Nakamura Y."/>
            <person name="Ichinomiya M."/>
            <person name="Saitoh K."/>
            <person name="Sato N."/>
            <person name="Blanc-Mathieu R."/>
            <person name="Endo H."/>
            <person name="Kuwata A."/>
            <person name="Ogata H."/>
        </authorList>
    </citation>
    <scope>NUCLEOTIDE SEQUENCE</scope>
</reference>
<keyword evidence="1" id="KW-1133">Transmembrane helix</keyword>
<keyword evidence="3" id="KW-1185">Reference proteome</keyword>
<dbReference type="OrthoDB" id="10634497at2759"/>
<feature type="transmembrane region" description="Helical" evidence="1">
    <location>
        <begin position="129"/>
        <end position="148"/>
    </location>
</feature>
<keyword evidence="1" id="KW-0812">Transmembrane</keyword>
<evidence type="ECO:0000313" key="3">
    <source>
        <dbReference type="Proteomes" id="UP001165082"/>
    </source>
</evidence>
<evidence type="ECO:0000256" key="1">
    <source>
        <dbReference type="SAM" id="Phobius"/>
    </source>
</evidence>